<feature type="compositionally biased region" description="Basic and acidic residues" evidence="1">
    <location>
        <begin position="1"/>
        <end position="11"/>
    </location>
</feature>
<dbReference type="EMBL" id="KZ613913">
    <property type="protein sequence ID" value="PMD50145.1"/>
    <property type="molecule type" value="Genomic_DNA"/>
</dbReference>
<evidence type="ECO:0000313" key="3">
    <source>
        <dbReference type="Proteomes" id="UP000235371"/>
    </source>
</evidence>
<dbReference type="RefSeq" id="XP_024727049.1">
    <property type="nucleotide sequence ID" value="XM_024871398.1"/>
</dbReference>
<keyword evidence="3" id="KW-1185">Reference proteome</keyword>
<evidence type="ECO:0000313" key="2">
    <source>
        <dbReference type="EMBL" id="PMD50145.1"/>
    </source>
</evidence>
<dbReference type="Proteomes" id="UP000235371">
    <property type="component" value="Unassembled WGS sequence"/>
</dbReference>
<organism evidence="2 3">
    <name type="scientific">Hyaloscypha bicolor E</name>
    <dbReference type="NCBI Taxonomy" id="1095630"/>
    <lineage>
        <taxon>Eukaryota</taxon>
        <taxon>Fungi</taxon>
        <taxon>Dikarya</taxon>
        <taxon>Ascomycota</taxon>
        <taxon>Pezizomycotina</taxon>
        <taxon>Leotiomycetes</taxon>
        <taxon>Helotiales</taxon>
        <taxon>Hyaloscyphaceae</taxon>
        <taxon>Hyaloscypha</taxon>
        <taxon>Hyaloscypha bicolor</taxon>
    </lineage>
</organism>
<dbReference type="GeneID" id="36579480"/>
<feature type="region of interest" description="Disordered" evidence="1">
    <location>
        <begin position="1"/>
        <end position="30"/>
    </location>
</feature>
<dbReference type="InParanoid" id="A0A2J6SH96"/>
<reference evidence="2 3" key="1">
    <citation type="submission" date="2016-04" db="EMBL/GenBank/DDBJ databases">
        <title>A degradative enzymes factory behind the ericoid mycorrhizal symbiosis.</title>
        <authorList>
            <consortium name="DOE Joint Genome Institute"/>
            <person name="Martino E."/>
            <person name="Morin E."/>
            <person name="Grelet G."/>
            <person name="Kuo A."/>
            <person name="Kohler A."/>
            <person name="Daghino S."/>
            <person name="Barry K."/>
            <person name="Choi C."/>
            <person name="Cichocki N."/>
            <person name="Clum A."/>
            <person name="Copeland A."/>
            <person name="Hainaut M."/>
            <person name="Haridas S."/>
            <person name="Labutti K."/>
            <person name="Lindquist E."/>
            <person name="Lipzen A."/>
            <person name="Khouja H.-R."/>
            <person name="Murat C."/>
            <person name="Ohm R."/>
            <person name="Olson A."/>
            <person name="Spatafora J."/>
            <person name="Veneault-Fourrey C."/>
            <person name="Henrissat B."/>
            <person name="Grigoriev I."/>
            <person name="Martin F."/>
            <person name="Perotto S."/>
        </authorList>
    </citation>
    <scope>NUCLEOTIDE SEQUENCE [LARGE SCALE GENOMIC DNA]</scope>
    <source>
        <strain evidence="2 3">E</strain>
    </source>
</reference>
<accession>A0A2J6SH96</accession>
<protein>
    <submittedName>
        <fullName evidence="2">Uncharacterized protein</fullName>
    </submittedName>
</protein>
<proteinExistence type="predicted"/>
<sequence length="711" mass="79508">MSAIPELDKEAPSWGELENSSTGAESPELYPSPSVVAGDGLFAILGRDLSLLRLYKVGFESAQCIQGYHSSLDPNPNSPERMRQMFWQGQSNSTRTFDLGLRLKLSDKIVGPGLITKQGFVDCKWPSQKVRTDSPAGHDSRMYQKATTYIQNGRLIQAVAIVCANESDISWQIGGNVQMWNDPSMPHSTPSDIAYTVQVSPIGDKRSPVLTVAGKDPSMIEQDENAEEIMCMDVAVFLNREPQDLVHVATSPTPKSVNFTHGCRHPITLAPRKGQCLVAVFSFRNISQKLEAETMSCPSWSELRDRLGIKKSGEQNIQPAASSLLNLNAALVKKTGISQLHAMPDIITRTVKQLCSIAIRFELDADESIYDDWNSLSSAGAAQIEDGSDQAVGAHSHETESQFVVSIVNNLAAGAITGQLIHEPYFWHIRLLAQILTVLKPENPVNGQRQKRGEGSRNVKDLKEIISGSISRYLSLIIQKENLVGSNFSLLKEVVEIQAFLAMSLLSAHSSVNLESLPQDEMVGWILPIQVETVPGEESFDAVFRLLQWCHRKILRDKRFTNLFSKKPWLQKYLDTKQDRLDLELERYRDGALRPLPMPSEIDILSGSGDAADVFSQLAREEQWLRLALLQVELFADDDRVRPFLSKLVDQVSKRLKRRATAPIGYLPPWGYRCLDHLLEMDWAVAKKKLGYSWEDLRTRFRALTRTVVTS</sequence>
<dbReference type="AlphaFoldDB" id="A0A2J6SH96"/>
<dbReference type="OrthoDB" id="10378344at2759"/>
<evidence type="ECO:0000256" key="1">
    <source>
        <dbReference type="SAM" id="MobiDB-lite"/>
    </source>
</evidence>
<gene>
    <name evidence="2" type="ORF">K444DRAFT_260015</name>
</gene>
<name>A0A2J6SH96_9HELO</name>